<reference evidence="2 3" key="1">
    <citation type="submission" date="2013-02" db="EMBL/GenBank/DDBJ databases">
        <title>Draft Genome Sequence of Streptomyces aurantiacus, Which Produces Setomimycin.</title>
        <authorList>
            <person name="Gruening B.A."/>
            <person name="Praeg A."/>
            <person name="Erxleben A."/>
            <person name="Guenther S."/>
            <person name="Mueller M."/>
        </authorList>
    </citation>
    <scope>NUCLEOTIDE SEQUENCE [LARGE SCALE GENOMIC DNA]</scope>
    <source>
        <strain evidence="2 3">JA 4570</strain>
    </source>
</reference>
<evidence type="ECO:0000313" key="2">
    <source>
        <dbReference type="EMBL" id="EPH45746.1"/>
    </source>
</evidence>
<proteinExistence type="predicted"/>
<feature type="region of interest" description="Disordered" evidence="1">
    <location>
        <begin position="44"/>
        <end position="133"/>
    </location>
</feature>
<gene>
    <name evidence="2" type="ORF">STRAU_1204</name>
</gene>
<comment type="caution">
    <text evidence="2">The sequence shown here is derived from an EMBL/GenBank/DDBJ whole genome shotgun (WGS) entry which is preliminary data.</text>
</comment>
<name>S3ZQM8_9ACTN</name>
<evidence type="ECO:0000313" key="3">
    <source>
        <dbReference type="Proteomes" id="UP000014629"/>
    </source>
</evidence>
<keyword evidence="3" id="KW-1185">Reference proteome</keyword>
<dbReference type="AlphaFoldDB" id="S3ZQM8"/>
<evidence type="ECO:0000256" key="1">
    <source>
        <dbReference type="SAM" id="MobiDB-lite"/>
    </source>
</evidence>
<dbReference type="EMBL" id="AOPZ01000047">
    <property type="protein sequence ID" value="EPH45746.1"/>
    <property type="molecule type" value="Genomic_DNA"/>
</dbReference>
<feature type="compositionally biased region" description="Low complexity" evidence="1">
    <location>
        <begin position="61"/>
        <end position="109"/>
    </location>
</feature>
<dbReference type="Proteomes" id="UP000014629">
    <property type="component" value="Unassembled WGS sequence"/>
</dbReference>
<sequence>MGQAYAEFLEREDGAALVSRLGDEGDGGAFEVVAELLEGVEVGVRAEQPQARAADGGGEPAGSRSCAAAPASPVSANPEANATANFTFASDSSSITGSGSPTSSTARSTCSGRSATDAKQGLPKTVGRVGCTG</sequence>
<accession>S3ZQM8</accession>
<protein>
    <submittedName>
        <fullName evidence="2">Uncharacterized protein</fullName>
    </submittedName>
</protein>
<organism evidence="2 3">
    <name type="scientific">Streptomyces aurantiacus JA 4570</name>
    <dbReference type="NCBI Taxonomy" id="1286094"/>
    <lineage>
        <taxon>Bacteria</taxon>
        <taxon>Bacillati</taxon>
        <taxon>Actinomycetota</taxon>
        <taxon>Actinomycetes</taxon>
        <taxon>Kitasatosporales</taxon>
        <taxon>Streptomycetaceae</taxon>
        <taxon>Streptomyces</taxon>
        <taxon>Streptomyces aurantiacus group</taxon>
    </lineage>
</organism>